<evidence type="ECO:0000256" key="10">
    <source>
        <dbReference type="ARBA" id="ARBA00023229"/>
    </source>
</evidence>
<keyword evidence="7" id="KW-0521">NADP</keyword>
<comment type="catalytic activity">
    <reaction evidence="11">
        <text>2-C-methyl-D-erythritol 4-phosphate + NADP(+) = 1-deoxy-D-xylulose 5-phosphate + NADPH + H(+)</text>
        <dbReference type="Rhea" id="RHEA:13717"/>
        <dbReference type="ChEBI" id="CHEBI:15378"/>
        <dbReference type="ChEBI" id="CHEBI:57783"/>
        <dbReference type="ChEBI" id="CHEBI:57792"/>
        <dbReference type="ChEBI" id="CHEBI:58262"/>
        <dbReference type="ChEBI" id="CHEBI:58349"/>
        <dbReference type="EC" id="1.1.1.267"/>
    </reaction>
    <physiologicalReaction direction="right-to-left" evidence="11">
        <dbReference type="Rhea" id="RHEA:13719"/>
    </physiologicalReaction>
</comment>
<dbReference type="GO" id="GO:0030604">
    <property type="term" value="F:1-deoxy-D-xylulose-5-phosphate reductoisomerase activity"/>
    <property type="evidence" value="ECO:0007669"/>
    <property type="project" value="UniProtKB-EC"/>
</dbReference>
<evidence type="ECO:0000259" key="12">
    <source>
        <dbReference type="Pfam" id="PF02670"/>
    </source>
</evidence>
<dbReference type="SUPFAM" id="SSF55347">
    <property type="entry name" value="Glyceraldehyde-3-phosphate dehydrogenase-like, C-terminal domain"/>
    <property type="match status" value="1"/>
</dbReference>
<sequence>TVLGATGSIGLNTLEIVRQFPQKFKIEALSCRSSIERLVEQIKEFQPRLVCVDNSEQARELRETFRNGCSGQESEFVWGVEGLVQVSSDPEVDLVVAGIVGAAGLQPTFSAVQAGKTVAVANKEPLVMAGELFVQTANKTGAKLLPTDSEHNAIFQALHGESPERIARLILTASGGPFRDLPLKEFEKITLAEALSHPNWEMGRKISIDSATMMNKGLEIIEAHWLFNTPVENIDVLMQRESIIHSMVEFIDGSFLAQMGLPDMRVPIAYCLGWPERLPLKIPRLDPLSMSALHFEKIDPQRYPCLPLAIKVAKQGGAAPAVLNGANETVVTAFLGEEIRFVEIAETIAAVIKDFEKALHQVDVPSFLRKICTLEDAEHADKWGRKQASKILESII</sequence>
<keyword evidence="9" id="KW-0464">Manganese</keyword>
<dbReference type="InterPro" id="IPR013644">
    <property type="entry name" value="DXP_reductoisomerase_C"/>
</dbReference>
<dbReference type="InterPro" id="IPR026877">
    <property type="entry name" value="DXPR_C"/>
</dbReference>
<accession>A0A432GE00</accession>
<dbReference type="Pfam" id="PF02670">
    <property type="entry name" value="DXP_reductoisom"/>
    <property type="match status" value="1"/>
</dbReference>
<keyword evidence="15" id="KW-0413">Isomerase</keyword>
<feature type="domain" description="DXP reductoisomerase C-terminal" evidence="14">
    <location>
        <begin position="259"/>
        <end position="386"/>
    </location>
</feature>
<proteinExistence type="inferred from homology"/>
<dbReference type="EC" id="1.1.1.267" evidence="5"/>
<dbReference type="NCBIfam" id="TIGR00243">
    <property type="entry name" value="Dxr"/>
    <property type="match status" value="1"/>
</dbReference>
<dbReference type="GO" id="GO:0030145">
    <property type="term" value="F:manganese ion binding"/>
    <property type="evidence" value="ECO:0007669"/>
    <property type="project" value="TreeGrafter"/>
</dbReference>
<dbReference type="HAMAP" id="MF_00183">
    <property type="entry name" value="DXP_reductoisom"/>
    <property type="match status" value="1"/>
</dbReference>
<feature type="non-terminal residue" evidence="15">
    <location>
        <position position="1"/>
    </location>
</feature>
<evidence type="ECO:0000256" key="2">
    <source>
        <dbReference type="ARBA" id="ARBA00001946"/>
    </source>
</evidence>
<keyword evidence="8 15" id="KW-0560">Oxidoreductase</keyword>
<evidence type="ECO:0000256" key="6">
    <source>
        <dbReference type="ARBA" id="ARBA00022723"/>
    </source>
</evidence>
<evidence type="ECO:0000259" key="13">
    <source>
        <dbReference type="Pfam" id="PF08436"/>
    </source>
</evidence>
<comment type="cofactor">
    <cofactor evidence="1">
        <name>Mn(2+)</name>
        <dbReference type="ChEBI" id="CHEBI:29035"/>
    </cofactor>
</comment>
<protein>
    <recommendedName>
        <fullName evidence="5">1-deoxy-D-xylulose-5-phosphate reductoisomerase</fullName>
        <ecNumber evidence="5">1.1.1.267</ecNumber>
    </recommendedName>
</protein>
<dbReference type="Gene3D" id="3.40.50.720">
    <property type="entry name" value="NAD(P)-binding Rossmann-like Domain"/>
    <property type="match status" value="1"/>
</dbReference>
<evidence type="ECO:0000313" key="15">
    <source>
        <dbReference type="EMBL" id="RTZ81928.1"/>
    </source>
</evidence>
<dbReference type="Proteomes" id="UP000286801">
    <property type="component" value="Unassembled WGS sequence"/>
</dbReference>
<dbReference type="InterPro" id="IPR003821">
    <property type="entry name" value="DXP_reductoisomerase"/>
</dbReference>
<dbReference type="FunFam" id="3.40.50.720:FF:000045">
    <property type="entry name" value="1-deoxy-D-xylulose 5-phosphate reductoisomerase"/>
    <property type="match status" value="1"/>
</dbReference>
<evidence type="ECO:0000256" key="7">
    <source>
        <dbReference type="ARBA" id="ARBA00022857"/>
    </source>
</evidence>
<dbReference type="UniPathway" id="UPA00056">
    <property type="reaction ID" value="UER00092"/>
</dbReference>
<dbReference type="PANTHER" id="PTHR30525:SF0">
    <property type="entry name" value="1-DEOXY-D-XYLULOSE 5-PHOSPHATE REDUCTOISOMERASE, CHLOROPLASTIC"/>
    <property type="match status" value="1"/>
</dbReference>
<comment type="similarity">
    <text evidence="4">Belongs to the DXR family.</text>
</comment>
<evidence type="ECO:0000256" key="5">
    <source>
        <dbReference type="ARBA" id="ARBA00012366"/>
    </source>
</evidence>
<dbReference type="Gene3D" id="1.10.1740.10">
    <property type="match status" value="1"/>
</dbReference>
<name>A0A432GE00_9DELT</name>
<reference evidence="15 16" key="1">
    <citation type="submission" date="2018-06" db="EMBL/GenBank/DDBJ databases">
        <title>Combined omics and stable isotope probing to characterize newly discovered Mariana Back-Arc vent microbial communities.</title>
        <authorList>
            <person name="Trembath-Reichert E."/>
            <person name="Huber J.A."/>
        </authorList>
    </citation>
    <scope>NUCLEOTIDE SEQUENCE [LARGE SCALE GENOMIC DNA]</scope>
    <source>
        <strain evidence="15">MAG 63_1</strain>
    </source>
</reference>
<dbReference type="GO" id="GO:0051484">
    <property type="term" value="P:isopentenyl diphosphate biosynthetic process, methylerythritol 4-phosphate pathway involved in terpenoid biosynthetic process"/>
    <property type="evidence" value="ECO:0007669"/>
    <property type="project" value="UniProtKB-ARBA"/>
</dbReference>
<organism evidence="15 16">
    <name type="scientific">SAR324 cluster bacterium</name>
    <dbReference type="NCBI Taxonomy" id="2024889"/>
    <lineage>
        <taxon>Bacteria</taxon>
        <taxon>Deltaproteobacteria</taxon>
        <taxon>SAR324 cluster</taxon>
    </lineage>
</organism>
<dbReference type="InterPro" id="IPR036291">
    <property type="entry name" value="NAD(P)-bd_dom_sf"/>
</dbReference>
<evidence type="ECO:0000259" key="14">
    <source>
        <dbReference type="Pfam" id="PF13288"/>
    </source>
</evidence>
<keyword evidence="10" id="KW-0414">Isoprene biosynthesis</keyword>
<dbReference type="GO" id="GO:0070402">
    <property type="term" value="F:NADPH binding"/>
    <property type="evidence" value="ECO:0007669"/>
    <property type="project" value="InterPro"/>
</dbReference>
<feature type="domain" description="1-deoxy-D-xylulose 5-phosphate reductoisomerase C-terminal" evidence="13">
    <location>
        <begin position="144"/>
        <end position="227"/>
    </location>
</feature>
<evidence type="ECO:0000256" key="4">
    <source>
        <dbReference type="ARBA" id="ARBA00006825"/>
    </source>
</evidence>
<dbReference type="GO" id="GO:0016853">
    <property type="term" value="F:isomerase activity"/>
    <property type="evidence" value="ECO:0007669"/>
    <property type="project" value="UniProtKB-KW"/>
</dbReference>
<dbReference type="InterPro" id="IPR013512">
    <property type="entry name" value="DXP_reductoisomerase_N"/>
</dbReference>
<dbReference type="PIRSF" id="PIRSF006205">
    <property type="entry name" value="Dxp_reductismrs"/>
    <property type="match status" value="1"/>
</dbReference>
<feature type="domain" description="1-deoxy-D-xylulose 5-phosphate reductoisomerase N-terminal" evidence="12">
    <location>
        <begin position="1"/>
        <end position="130"/>
    </location>
</feature>
<evidence type="ECO:0000256" key="11">
    <source>
        <dbReference type="ARBA" id="ARBA00048543"/>
    </source>
</evidence>
<evidence type="ECO:0000256" key="8">
    <source>
        <dbReference type="ARBA" id="ARBA00023002"/>
    </source>
</evidence>
<comment type="cofactor">
    <cofactor evidence="2">
        <name>Mg(2+)</name>
        <dbReference type="ChEBI" id="CHEBI:18420"/>
    </cofactor>
</comment>
<gene>
    <name evidence="15" type="ORF">DSY97_00005</name>
</gene>
<evidence type="ECO:0000313" key="16">
    <source>
        <dbReference type="Proteomes" id="UP000286801"/>
    </source>
</evidence>
<dbReference type="SUPFAM" id="SSF69055">
    <property type="entry name" value="1-deoxy-D-xylulose-5-phosphate reductoisomerase, C-terminal domain"/>
    <property type="match status" value="1"/>
</dbReference>
<evidence type="ECO:0000256" key="9">
    <source>
        <dbReference type="ARBA" id="ARBA00023211"/>
    </source>
</evidence>
<dbReference type="Pfam" id="PF08436">
    <property type="entry name" value="DXP_redisom_C"/>
    <property type="match status" value="1"/>
</dbReference>
<evidence type="ECO:0000256" key="3">
    <source>
        <dbReference type="ARBA" id="ARBA00005094"/>
    </source>
</evidence>
<keyword evidence="6" id="KW-0479">Metal-binding</keyword>
<comment type="pathway">
    <text evidence="3">Isoprenoid biosynthesis; isopentenyl diphosphate biosynthesis via DXP pathway; isopentenyl diphosphate from 1-deoxy-D-xylulose 5-phosphate: step 1/6.</text>
</comment>
<comment type="caution">
    <text evidence="15">The sequence shown here is derived from an EMBL/GenBank/DDBJ whole genome shotgun (WGS) entry which is preliminary data.</text>
</comment>
<dbReference type="NCBIfam" id="NF009114">
    <property type="entry name" value="PRK12464.1"/>
    <property type="match status" value="1"/>
</dbReference>
<dbReference type="AlphaFoldDB" id="A0A432GE00"/>
<dbReference type="SUPFAM" id="SSF51735">
    <property type="entry name" value="NAD(P)-binding Rossmann-fold domains"/>
    <property type="match status" value="1"/>
</dbReference>
<dbReference type="PANTHER" id="PTHR30525">
    <property type="entry name" value="1-DEOXY-D-XYLULOSE 5-PHOSPHATE REDUCTOISOMERASE"/>
    <property type="match status" value="1"/>
</dbReference>
<dbReference type="EMBL" id="QNZL01000001">
    <property type="protein sequence ID" value="RTZ81928.1"/>
    <property type="molecule type" value="Genomic_DNA"/>
</dbReference>
<dbReference type="Pfam" id="PF13288">
    <property type="entry name" value="DXPR_C"/>
    <property type="match status" value="1"/>
</dbReference>
<evidence type="ECO:0000256" key="1">
    <source>
        <dbReference type="ARBA" id="ARBA00001936"/>
    </source>
</evidence>
<dbReference type="InterPro" id="IPR036169">
    <property type="entry name" value="DXPR_C_sf"/>
</dbReference>